<dbReference type="STRING" id="656061.D5G6N1"/>
<dbReference type="GO" id="GO:0004386">
    <property type="term" value="F:helicase activity"/>
    <property type="evidence" value="ECO:0007669"/>
    <property type="project" value="UniProtKB-KW"/>
</dbReference>
<dbReference type="SMART" id="SM00490">
    <property type="entry name" value="HELICc"/>
    <property type="match status" value="1"/>
</dbReference>
<dbReference type="eggNOG" id="KOG0385">
    <property type="taxonomic scope" value="Eukaryota"/>
</dbReference>
<dbReference type="GO" id="GO:0005634">
    <property type="term" value="C:nucleus"/>
    <property type="evidence" value="ECO:0007669"/>
    <property type="project" value="UniProtKB-SubCell"/>
</dbReference>
<dbReference type="Pfam" id="PF00271">
    <property type="entry name" value="Helicase_C"/>
    <property type="match status" value="1"/>
</dbReference>
<evidence type="ECO:0000259" key="10">
    <source>
        <dbReference type="PROSITE" id="PS51192"/>
    </source>
</evidence>
<keyword evidence="7" id="KW-0175">Coiled coil</keyword>
<feature type="compositionally biased region" description="Gly residues" evidence="9">
    <location>
        <begin position="582"/>
        <end position="591"/>
    </location>
</feature>
<keyword evidence="8" id="KW-0539">Nucleus</keyword>
<dbReference type="SUPFAM" id="SSF52540">
    <property type="entry name" value="P-loop containing nucleoside triphosphate hydrolases"/>
    <property type="match status" value="2"/>
</dbReference>
<dbReference type="PROSITE" id="PS51192">
    <property type="entry name" value="HELICASE_ATP_BIND_1"/>
    <property type="match status" value="1"/>
</dbReference>
<feature type="region of interest" description="Disordered" evidence="9">
    <location>
        <begin position="233"/>
        <end position="259"/>
    </location>
</feature>
<dbReference type="InParanoid" id="D5G6N1"/>
<evidence type="ECO:0000256" key="6">
    <source>
        <dbReference type="ARBA" id="ARBA00022840"/>
    </source>
</evidence>
<dbReference type="InterPro" id="IPR038718">
    <property type="entry name" value="SNF2-like_sf"/>
</dbReference>
<evidence type="ECO:0000256" key="9">
    <source>
        <dbReference type="SAM" id="MobiDB-lite"/>
    </source>
</evidence>
<dbReference type="KEGG" id="tml:GSTUM_00002137001"/>
<feature type="domain" description="Helicase ATP-binding" evidence="10">
    <location>
        <begin position="1"/>
        <end position="152"/>
    </location>
</feature>
<feature type="domain" description="Helicase C-terminal" evidence="11">
    <location>
        <begin position="347"/>
        <end position="512"/>
    </location>
</feature>
<dbReference type="InterPro" id="IPR049730">
    <property type="entry name" value="SNF2/RAD54-like_C"/>
</dbReference>
<keyword evidence="3" id="KW-0547">Nucleotide-binding</keyword>
<evidence type="ECO:0000256" key="8">
    <source>
        <dbReference type="ARBA" id="ARBA00023242"/>
    </source>
</evidence>
<dbReference type="OMA" id="PNIFTDW"/>
<evidence type="ECO:0000256" key="5">
    <source>
        <dbReference type="ARBA" id="ARBA00022806"/>
    </source>
</evidence>
<dbReference type="GO" id="GO:0005524">
    <property type="term" value="F:ATP binding"/>
    <property type="evidence" value="ECO:0007669"/>
    <property type="project" value="UniProtKB-KW"/>
</dbReference>
<dbReference type="InterPro" id="IPR014001">
    <property type="entry name" value="Helicase_ATP-bd"/>
</dbReference>
<dbReference type="RefSeq" id="XP_002836017.1">
    <property type="nucleotide sequence ID" value="XM_002835971.1"/>
</dbReference>
<evidence type="ECO:0000259" key="11">
    <source>
        <dbReference type="PROSITE" id="PS51194"/>
    </source>
</evidence>
<gene>
    <name evidence="12" type="ORF">GSTUM_00002137001</name>
</gene>
<dbReference type="InterPro" id="IPR000330">
    <property type="entry name" value="SNF2_N"/>
</dbReference>
<dbReference type="PANTHER" id="PTHR10799">
    <property type="entry name" value="SNF2/RAD54 HELICASE FAMILY"/>
    <property type="match status" value="1"/>
</dbReference>
<dbReference type="GO" id="GO:0016787">
    <property type="term" value="F:hydrolase activity"/>
    <property type="evidence" value="ECO:0007669"/>
    <property type="project" value="UniProtKB-KW"/>
</dbReference>
<evidence type="ECO:0000256" key="2">
    <source>
        <dbReference type="ARBA" id="ARBA00007025"/>
    </source>
</evidence>
<feature type="region of interest" description="Disordered" evidence="9">
    <location>
        <begin position="565"/>
        <end position="591"/>
    </location>
</feature>
<name>D5G6N1_TUBMM</name>
<dbReference type="SMART" id="SM00487">
    <property type="entry name" value="DEXDc"/>
    <property type="match status" value="1"/>
</dbReference>
<dbReference type="PROSITE" id="PS51194">
    <property type="entry name" value="HELICASE_CTER"/>
    <property type="match status" value="1"/>
</dbReference>
<evidence type="ECO:0000256" key="7">
    <source>
        <dbReference type="ARBA" id="ARBA00023054"/>
    </source>
</evidence>
<evidence type="ECO:0000256" key="1">
    <source>
        <dbReference type="ARBA" id="ARBA00004123"/>
    </source>
</evidence>
<evidence type="ECO:0000313" key="12">
    <source>
        <dbReference type="EMBL" id="CAZ80174.1"/>
    </source>
</evidence>
<dbReference type="FunCoup" id="D5G6N1">
    <property type="interactions" value="474"/>
</dbReference>
<protein>
    <submittedName>
        <fullName evidence="12">(Perigord truffle) hypothetical protein</fullName>
    </submittedName>
</protein>
<organism evidence="12 13">
    <name type="scientific">Tuber melanosporum (strain Mel28)</name>
    <name type="common">Perigord black truffle</name>
    <dbReference type="NCBI Taxonomy" id="656061"/>
    <lineage>
        <taxon>Eukaryota</taxon>
        <taxon>Fungi</taxon>
        <taxon>Dikarya</taxon>
        <taxon>Ascomycota</taxon>
        <taxon>Pezizomycotina</taxon>
        <taxon>Pezizomycetes</taxon>
        <taxon>Pezizales</taxon>
        <taxon>Tuberaceae</taxon>
        <taxon>Tuber</taxon>
    </lineage>
</organism>
<keyword evidence="5" id="KW-0347">Helicase</keyword>
<accession>D5G6N1</accession>
<keyword evidence="4" id="KW-0378">Hydrolase</keyword>
<dbReference type="EMBL" id="FN430012">
    <property type="protein sequence ID" value="CAZ80174.1"/>
    <property type="molecule type" value="Genomic_DNA"/>
</dbReference>
<sequence>MGLGKTLQTISFLAFLREKGTLGPFLVVAPVSTLSNWVEEIARFAPEIPAVLYHGTPPEREEIRKTRMAEMDARFPVICTSYELVMIDRKHLKKHNWKFIIIDEGHRIKNLNCKLISELKKYNSANRLLLTGTPLQNNLSELWSLLNFLLPDIFDDLAKEKKVGIVASLHAILKPFLLRRIKADVETNLPPKREYILYAPLTRNQKDLYGMILDRKAKEWLIEQLLSSRNSSKKRKLLTVGQESPNKRAKSPDPKRKKKCVSYKELSDDEYFNMLEEAPSGEEGLEPTVTEDEKLILQATQEIGTKKLQNRIMQLRLACNSPHLFYWPWGQGEPDERLVTVSGKMMLLERLVPALFARGHKVLIFSQFTKMLDIIEEWAVTLRHWPVCRIDGGIKQEDRREHIRRFNKDEGWNIFLLSTRAGGLGINLTAADTVILFDSDWNPQQDLQAQDRAHRIGQKKPVIIYRFATAATVEQTILEKADGKRRLEKLVIQKGKFRSVSAPSALEEEELAQILKEDFEKVNVVEQGTQLLTDAELETLMDRSPEAYSRAAKGKEEASGAFRVVETGAKEEEEEEAQGADGSAGDGTGGV</sequence>
<dbReference type="Gene3D" id="3.40.50.10810">
    <property type="entry name" value="Tandem AAA-ATPase domain"/>
    <property type="match status" value="1"/>
</dbReference>
<reference evidence="12 13" key="1">
    <citation type="journal article" date="2010" name="Nature">
        <title>Perigord black truffle genome uncovers evolutionary origins and mechanisms of symbiosis.</title>
        <authorList>
            <person name="Martin F."/>
            <person name="Kohler A."/>
            <person name="Murat C."/>
            <person name="Balestrini R."/>
            <person name="Coutinho P.M."/>
            <person name="Jaillon O."/>
            <person name="Montanini B."/>
            <person name="Morin E."/>
            <person name="Noel B."/>
            <person name="Percudani R."/>
            <person name="Porcel B."/>
            <person name="Rubini A."/>
            <person name="Amicucci A."/>
            <person name="Amselem J."/>
            <person name="Anthouard V."/>
            <person name="Arcioni S."/>
            <person name="Artiguenave F."/>
            <person name="Aury J.M."/>
            <person name="Ballario P."/>
            <person name="Bolchi A."/>
            <person name="Brenna A."/>
            <person name="Brun A."/>
            <person name="Buee M."/>
            <person name="Cantarel B."/>
            <person name="Chevalier G."/>
            <person name="Couloux A."/>
            <person name="Da Silva C."/>
            <person name="Denoeud F."/>
            <person name="Duplessis S."/>
            <person name="Ghignone S."/>
            <person name="Hilselberger B."/>
            <person name="Iotti M."/>
            <person name="Marcais B."/>
            <person name="Mello A."/>
            <person name="Miranda M."/>
            <person name="Pacioni G."/>
            <person name="Quesneville H."/>
            <person name="Riccioni C."/>
            <person name="Ruotolo R."/>
            <person name="Splivallo R."/>
            <person name="Stocchi V."/>
            <person name="Tisserant E."/>
            <person name="Viscomi A.R."/>
            <person name="Zambonelli A."/>
            <person name="Zampieri E."/>
            <person name="Henrissat B."/>
            <person name="Lebrun M.H."/>
            <person name="Paolocci F."/>
            <person name="Bonfante P."/>
            <person name="Ottonello S."/>
            <person name="Wincker P."/>
        </authorList>
    </citation>
    <scope>NUCLEOTIDE SEQUENCE [LARGE SCALE GENOMIC DNA]</scope>
    <source>
        <strain evidence="12 13">Mel28</strain>
    </source>
</reference>
<evidence type="ECO:0000313" key="13">
    <source>
        <dbReference type="Proteomes" id="UP000006911"/>
    </source>
</evidence>
<keyword evidence="13" id="KW-1185">Reference proteome</keyword>
<evidence type="ECO:0000256" key="4">
    <source>
        <dbReference type="ARBA" id="ARBA00022801"/>
    </source>
</evidence>
<dbReference type="HOGENOM" id="CLU_000315_17_3_1"/>
<comment type="subcellular location">
    <subcellularLocation>
        <location evidence="1">Nucleus</location>
    </subcellularLocation>
</comment>
<keyword evidence="6" id="KW-0067">ATP-binding</keyword>
<dbReference type="Gene3D" id="3.40.50.300">
    <property type="entry name" value="P-loop containing nucleotide triphosphate hydrolases"/>
    <property type="match status" value="2"/>
</dbReference>
<dbReference type="FunFam" id="3.40.50.10810:FF:000015">
    <property type="entry name" value="lymphoid-specific helicase isoform X1"/>
    <property type="match status" value="1"/>
</dbReference>
<dbReference type="Pfam" id="PF00176">
    <property type="entry name" value="SNF2-rel_dom"/>
    <property type="match status" value="1"/>
</dbReference>
<evidence type="ECO:0000256" key="3">
    <source>
        <dbReference type="ARBA" id="ARBA00022741"/>
    </source>
</evidence>
<dbReference type="InterPro" id="IPR027417">
    <property type="entry name" value="P-loop_NTPase"/>
</dbReference>
<proteinExistence type="inferred from homology"/>
<dbReference type="Proteomes" id="UP000006911">
    <property type="component" value="Unassembled WGS sequence"/>
</dbReference>
<comment type="similarity">
    <text evidence="2">Belongs to the SNF2/RAD54 helicase family.</text>
</comment>
<dbReference type="InterPro" id="IPR001650">
    <property type="entry name" value="Helicase_C-like"/>
</dbReference>
<dbReference type="GeneID" id="9187200"/>
<dbReference type="AlphaFoldDB" id="D5G6N1"/>
<dbReference type="CDD" id="cd18793">
    <property type="entry name" value="SF2_C_SNF"/>
    <property type="match status" value="1"/>
</dbReference>